<evidence type="ECO:0000313" key="1">
    <source>
        <dbReference type="EMBL" id="AUB82322.1"/>
    </source>
</evidence>
<name>A0A2K8U9Q9_9GAMM</name>
<dbReference type="OrthoDB" id="5771171at2"/>
<dbReference type="InterPro" id="IPR036390">
    <property type="entry name" value="WH_DNA-bd_sf"/>
</dbReference>
<evidence type="ECO:0000313" key="2">
    <source>
        <dbReference type="Proteomes" id="UP000232638"/>
    </source>
</evidence>
<dbReference type="EMBL" id="CP020370">
    <property type="protein sequence ID" value="AUB82322.1"/>
    <property type="molecule type" value="Genomic_DNA"/>
</dbReference>
<dbReference type="Proteomes" id="UP000232638">
    <property type="component" value="Chromosome"/>
</dbReference>
<gene>
    <name evidence="1" type="ORF">THSYN_16120</name>
</gene>
<organism evidence="1 2">
    <name type="scientific">Candidatus Thiodictyon syntrophicum</name>
    <dbReference type="NCBI Taxonomy" id="1166950"/>
    <lineage>
        <taxon>Bacteria</taxon>
        <taxon>Pseudomonadati</taxon>
        <taxon>Pseudomonadota</taxon>
        <taxon>Gammaproteobacteria</taxon>
        <taxon>Chromatiales</taxon>
        <taxon>Chromatiaceae</taxon>
        <taxon>Thiodictyon</taxon>
    </lineage>
</organism>
<dbReference type="AlphaFoldDB" id="A0A2K8U9Q9"/>
<reference evidence="1 2" key="1">
    <citation type="submission" date="2017-03" db="EMBL/GenBank/DDBJ databases">
        <title>Complete genome sequence of Candidatus 'Thiodictyon syntrophicum' sp. nov. strain Cad16T, a photolithoautotroph purple sulfur bacterium isolated from an alpine meromictic lake.</title>
        <authorList>
            <person name="Luedin S.M."/>
            <person name="Pothier J.F."/>
            <person name="Danza F."/>
            <person name="Storelli N."/>
            <person name="Wittwer M."/>
            <person name="Tonolla M."/>
        </authorList>
    </citation>
    <scope>NUCLEOTIDE SEQUENCE [LARGE SCALE GENOMIC DNA]</scope>
    <source>
        <strain evidence="1 2">Cad16T</strain>
    </source>
</reference>
<dbReference type="SUPFAM" id="SSF46785">
    <property type="entry name" value="Winged helix' DNA-binding domain"/>
    <property type="match status" value="1"/>
</dbReference>
<sequence length="122" mass="13121">MKACIGVETWTTMQERALAIARRVDAGQDVPEADYYLNFSSAEHLASELTPARLKLLDVLKPLGPLSIKGLAKQLGCIPALVQTDTAKFLDLGLVEQDTAGRVFVPWEAIEIDAGLTRAAAA</sequence>
<dbReference type="KEGG" id="tsy:THSYN_16120"/>
<keyword evidence="2" id="KW-1185">Reference proteome</keyword>
<accession>A0A2K8U9Q9</accession>
<dbReference type="Pfam" id="PF25212">
    <property type="entry name" value="HVO_A0114"/>
    <property type="match status" value="1"/>
</dbReference>
<dbReference type="RefSeq" id="WP_100920057.1">
    <property type="nucleotide sequence ID" value="NZ_CP020370.1"/>
</dbReference>
<proteinExistence type="predicted"/>
<protein>
    <submittedName>
        <fullName evidence="1">Uncharacterized protein</fullName>
    </submittedName>
</protein>